<name>S3V2Y5_9LEPT</name>
<protein>
    <submittedName>
        <fullName evidence="2">Uncharacterized protein</fullName>
    </submittedName>
</protein>
<evidence type="ECO:0000313" key="2">
    <source>
        <dbReference type="EMBL" id="EPG74999.1"/>
    </source>
</evidence>
<feature type="transmembrane region" description="Helical" evidence="1">
    <location>
        <begin position="31"/>
        <end position="50"/>
    </location>
</feature>
<reference evidence="2" key="1">
    <citation type="submission" date="2013-04" db="EMBL/GenBank/DDBJ databases">
        <authorList>
            <person name="Harkins D.M."/>
            <person name="Durkin A.S."/>
            <person name="Selengut J.D."/>
            <person name="Sanka R."/>
            <person name="DePew J."/>
            <person name="Purushe J."/>
            <person name="Ahmed A."/>
            <person name="van der Linden H."/>
            <person name="Goris M.G.A."/>
            <person name="Hartskeerl R.A."/>
            <person name="Vinetz J.M."/>
            <person name="Sutton G.G."/>
            <person name="Nelson W.C."/>
            <person name="Fouts D.E."/>
        </authorList>
    </citation>
    <scope>NUCLEOTIDE SEQUENCE [LARGE SCALE GENOMIC DNA]</scope>
    <source>
        <strain evidence="2">BUT 6</strain>
    </source>
</reference>
<keyword evidence="1" id="KW-0472">Membrane</keyword>
<gene>
    <name evidence="2" type="ORF">LEP1GSC058_1616</name>
</gene>
<keyword evidence="1" id="KW-0812">Transmembrane</keyword>
<evidence type="ECO:0000313" key="3">
    <source>
        <dbReference type="Proteomes" id="UP000014540"/>
    </source>
</evidence>
<proteinExistence type="predicted"/>
<accession>S3V2Y5</accession>
<dbReference type="AlphaFoldDB" id="S3V2Y5"/>
<comment type="caution">
    <text evidence="2">The sequence shown here is derived from an EMBL/GenBank/DDBJ whole genome shotgun (WGS) entry which is preliminary data.</text>
</comment>
<keyword evidence="1" id="KW-1133">Transmembrane helix</keyword>
<keyword evidence="3" id="KW-1185">Reference proteome</keyword>
<dbReference type="Proteomes" id="UP000014540">
    <property type="component" value="Unassembled WGS sequence"/>
</dbReference>
<sequence>MWRLAFDSSENRLSPFFSLTSTKKELELSSLIRYEISFLLTFVFIYRFLYEVPGKLA</sequence>
<dbReference type="EMBL" id="AKWZ02000006">
    <property type="protein sequence ID" value="EPG74999.1"/>
    <property type="molecule type" value="Genomic_DNA"/>
</dbReference>
<organism evidence="2 3">
    <name type="scientific">Leptospira fainei serovar Hurstbridge str. BUT 6</name>
    <dbReference type="NCBI Taxonomy" id="1193011"/>
    <lineage>
        <taxon>Bacteria</taxon>
        <taxon>Pseudomonadati</taxon>
        <taxon>Spirochaetota</taxon>
        <taxon>Spirochaetia</taxon>
        <taxon>Leptospirales</taxon>
        <taxon>Leptospiraceae</taxon>
        <taxon>Leptospira</taxon>
    </lineage>
</organism>
<evidence type="ECO:0000256" key="1">
    <source>
        <dbReference type="SAM" id="Phobius"/>
    </source>
</evidence>